<dbReference type="STRING" id="39946.A2XS44"/>
<proteinExistence type="predicted"/>
<dbReference type="Proteomes" id="UP000007015">
    <property type="component" value="Chromosome 4"/>
</dbReference>
<evidence type="ECO:0000256" key="1">
    <source>
        <dbReference type="SAM" id="MobiDB-lite"/>
    </source>
</evidence>
<feature type="region of interest" description="Disordered" evidence="1">
    <location>
        <begin position="1"/>
        <end position="144"/>
    </location>
</feature>
<feature type="compositionally biased region" description="Basic and acidic residues" evidence="1">
    <location>
        <begin position="104"/>
        <end position="114"/>
    </location>
</feature>
<reference evidence="2 3" key="1">
    <citation type="journal article" date="2005" name="PLoS Biol.">
        <title>The genomes of Oryza sativa: a history of duplications.</title>
        <authorList>
            <person name="Yu J."/>
            <person name="Wang J."/>
            <person name="Lin W."/>
            <person name="Li S."/>
            <person name="Li H."/>
            <person name="Zhou J."/>
            <person name="Ni P."/>
            <person name="Dong W."/>
            <person name="Hu S."/>
            <person name="Zeng C."/>
            <person name="Zhang J."/>
            <person name="Zhang Y."/>
            <person name="Li R."/>
            <person name="Xu Z."/>
            <person name="Li S."/>
            <person name="Li X."/>
            <person name="Zheng H."/>
            <person name="Cong L."/>
            <person name="Lin L."/>
            <person name="Yin J."/>
            <person name="Geng J."/>
            <person name="Li G."/>
            <person name="Shi J."/>
            <person name="Liu J."/>
            <person name="Lv H."/>
            <person name="Li J."/>
            <person name="Wang J."/>
            <person name="Deng Y."/>
            <person name="Ran L."/>
            <person name="Shi X."/>
            <person name="Wang X."/>
            <person name="Wu Q."/>
            <person name="Li C."/>
            <person name="Ren X."/>
            <person name="Wang J."/>
            <person name="Wang X."/>
            <person name="Li D."/>
            <person name="Liu D."/>
            <person name="Zhang X."/>
            <person name="Ji Z."/>
            <person name="Zhao W."/>
            <person name="Sun Y."/>
            <person name="Zhang Z."/>
            <person name="Bao J."/>
            <person name="Han Y."/>
            <person name="Dong L."/>
            <person name="Ji J."/>
            <person name="Chen P."/>
            <person name="Wu S."/>
            <person name="Liu J."/>
            <person name="Xiao Y."/>
            <person name="Bu D."/>
            <person name="Tan J."/>
            <person name="Yang L."/>
            <person name="Ye C."/>
            <person name="Zhang J."/>
            <person name="Xu J."/>
            <person name="Zhou Y."/>
            <person name="Yu Y."/>
            <person name="Zhang B."/>
            <person name="Zhuang S."/>
            <person name="Wei H."/>
            <person name="Liu B."/>
            <person name="Lei M."/>
            <person name="Yu H."/>
            <person name="Li Y."/>
            <person name="Xu H."/>
            <person name="Wei S."/>
            <person name="He X."/>
            <person name="Fang L."/>
            <person name="Zhang Z."/>
            <person name="Zhang Y."/>
            <person name="Huang X."/>
            <person name="Su Z."/>
            <person name="Tong W."/>
            <person name="Li J."/>
            <person name="Tong Z."/>
            <person name="Li S."/>
            <person name="Ye J."/>
            <person name="Wang L."/>
            <person name="Fang L."/>
            <person name="Lei T."/>
            <person name="Chen C."/>
            <person name="Chen H."/>
            <person name="Xu Z."/>
            <person name="Li H."/>
            <person name="Huang H."/>
            <person name="Zhang F."/>
            <person name="Xu H."/>
            <person name="Li N."/>
            <person name="Zhao C."/>
            <person name="Li S."/>
            <person name="Dong L."/>
            <person name="Huang Y."/>
            <person name="Li L."/>
            <person name="Xi Y."/>
            <person name="Qi Q."/>
            <person name="Li W."/>
            <person name="Zhang B."/>
            <person name="Hu W."/>
            <person name="Zhang Y."/>
            <person name="Tian X."/>
            <person name="Jiao Y."/>
            <person name="Liang X."/>
            <person name="Jin J."/>
            <person name="Gao L."/>
            <person name="Zheng W."/>
            <person name="Hao B."/>
            <person name="Liu S."/>
            <person name="Wang W."/>
            <person name="Yuan L."/>
            <person name="Cao M."/>
            <person name="McDermott J."/>
            <person name="Samudrala R."/>
            <person name="Wang J."/>
            <person name="Wong G.K."/>
            <person name="Yang H."/>
        </authorList>
    </citation>
    <scope>NUCLEOTIDE SEQUENCE [LARGE SCALE GENOMIC DNA]</scope>
    <source>
        <strain evidence="3">cv. 93-11</strain>
    </source>
</reference>
<sequence>MEAQKRTQAEEEKEAAKAEEEARKMDRAADEEAAGSKQVNEDQMDVDNSNADGDEFVGPIPPGPGTQGDDNVVAVEENSSSQSGDTATTEDGSCGMIDASKSGGQDHIDSKDELPTVGASLDDGSAAASSDQDVSTEVNATVPE</sequence>
<feature type="compositionally biased region" description="Low complexity" evidence="1">
    <location>
        <begin position="119"/>
        <end position="133"/>
    </location>
</feature>
<feature type="compositionally biased region" description="Polar residues" evidence="1">
    <location>
        <begin position="135"/>
        <end position="144"/>
    </location>
</feature>
<protein>
    <submittedName>
        <fullName evidence="2">Uncharacterized protein</fullName>
    </submittedName>
</protein>
<evidence type="ECO:0000313" key="2">
    <source>
        <dbReference type="EMBL" id="EAY93654.1"/>
    </source>
</evidence>
<dbReference type="Gramene" id="BGIOSGA016165-TA">
    <property type="protein sequence ID" value="BGIOSGA016165-PA"/>
    <property type="gene ID" value="BGIOSGA016165"/>
</dbReference>
<feature type="compositionally biased region" description="Polar residues" evidence="1">
    <location>
        <begin position="77"/>
        <end position="91"/>
    </location>
</feature>
<organism evidence="2 3">
    <name type="scientific">Oryza sativa subsp. indica</name>
    <name type="common">Rice</name>
    <dbReference type="NCBI Taxonomy" id="39946"/>
    <lineage>
        <taxon>Eukaryota</taxon>
        <taxon>Viridiplantae</taxon>
        <taxon>Streptophyta</taxon>
        <taxon>Embryophyta</taxon>
        <taxon>Tracheophyta</taxon>
        <taxon>Spermatophyta</taxon>
        <taxon>Magnoliopsida</taxon>
        <taxon>Liliopsida</taxon>
        <taxon>Poales</taxon>
        <taxon>Poaceae</taxon>
        <taxon>BOP clade</taxon>
        <taxon>Oryzoideae</taxon>
        <taxon>Oryzeae</taxon>
        <taxon>Oryzinae</taxon>
        <taxon>Oryza</taxon>
        <taxon>Oryza sativa</taxon>
    </lineage>
</organism>
<dbReference type="AlphaFoldDB" id="A2XS44"/>
<dbReference type="EMBL" id="CM000129">
    <property type="protein sequence ID" value="EAY93654.1"/>
    <property type="molecule type" value="Genomic_DNA"/>
</dbReference>
<feature type="compositionally biased region" description="Basic and acidic residues" evidence="1">
    <location>
        <begin position="1"/>
        <end position="30"/>
    </location>
</feature>
<keyword evidence="3" id="KW-1185">Reference proteome</keyword>
<name>A2XS44_ORYSI</name>
<evidence type="ECO:0000313" key="3">
    <source>
        <dbReference type="Proteomes" id="UP000007015"/>
    </source>
</evidence>
<gene>
    <name evidence="2" type="ORF">OsI_15441</name>
</gene>
<dbReference type="HOGENOM" id="CLU_1799656_0_0_1"/>
<accession>A2XS44</accession>